<evidence type="ECO:0000256" key="19">
    <source>
        <dbReference type="ARBA" id="ARBA00023136"/>
    </source>
</evidence>
<dbReference type="InterPro" id="IPR005956">
    <property type="entry name" value="4OHPhenylPyrv_dOase"/>
</dbReference>
<gene>
    <name evidence="25" type="ORF">DICVIV_14327</name>
</gene>
<dbReference type="SUPFAM" id="SSF54593">
    <property type="entry name" value="Glyoxalase/Bleomycin resistance protein/Dihydroxybiphenyl dioxygenase"/>
    <property type="match status" value="1"/>
</dbReference>
<dbReference type="InterPro" id="IPR037523">
    <property type="entry name" value="VOC_core"/>
</dbReference>
<evidence type="ECO:0000313" key="25">
    <source>
        <dbReference type="EMBL" id="KJH39785.1"/>
    </source>
</evidence>
<dbReference type="GO" id="GO:0005789">
    <property type="term" value="C:endoplasmic reticulum membrane"/>
    <property type="evidence" value="ECO:0007669"/>
    <property type="project" value="UniProtKB-SubCell"/>
</dbReference>
<evidence type="ECO:0000256" key="3">
    <source>
        <dbReference type="ARBA" id="ARBA00004406"/>
    </source>
</evidence>
<name>A0A0D8X5I2_DICVI</name>
<evidence type="ECO:0000256" key="4">
    <source>
        <dbReference type="ARBA" id="ARBA00004496"/>
    </source>
</evidence>
<dbReference type="AlphaFoldDB" id="A0A0D8X5I2"/>
<dbReference type="GO" id="GO:0000139">
    <property type="term" value="C:Golgi membrane"/>
    <property type="evidence" value="ECO:0007669"/>
    <property type="project" value="UniProtKB-SubCell"/>
</dbReference>
<evidence type="ECO:0000256" key="23">
    <source>
        <dbReference type="ARBA" id="ARBA00048047"/>
    </source>
</evidence>
<comment type="subcellular location">
    <subcellularLocation>
        <location evidence="4">Cytoplasm</location>
    </subcellularLocation>
    <subcellularLocation>
        <location evidence="3">Endoplasmic reticulum membrane</location>
        <topology evidence="3">Peripheral membrane protein</topology>
    </subcellularLocation>
    <subcellularLocation>
        <location evidence="2">Golgi apparatus membrane</location>
        <topology evidence="2">Peripheral membrane protein</topology>
    </subcellularLocation>
</comment>
<evidence type="ECO:0000256" key="5">
    <source>
        <dbReference type="ARBA" id="ARBA00005162"/>
    </source>
</evidence>
<evidence type="ECO:0000256" key="22">
    <source>
        <dbReference type="ARBA" id="ARBA00033727"/>
    </source>
</evidence>
<dbReference type="OrthoDB" id="414569at2759"/>
<dbReference type="GO" id="GO:0046872">
    <property type="term" value="F:metal ion binding"/>
    <property type="evidence" value="ECO:0007669"/>
    <property type="project" value="UniProtKB-KW"/>
</dbReference>
<protein>
    <recommendedName>
        <fullName evidence="9">4-hydroxyphenylpyruvate dioxygenase</fullName>
        <ecNumber evidence="8">1.13.11.27</ecNumber>
    </recommendedName>
    <alternativeName>
        <fullName evidence="21">4-hydroxyphenylpyruvic acid oxidase</fullName>
    </alternativeName>
</protein>
<reference evidence="26" key="2">
    <citation type="journal article" date="2016" name="Sci. Rep.">
        <title>Dictyocaulus viviparus genome, variome and transcriptome elucidate lungworm biology and support future intervention.</title>
        <authorList>
            <person name="McNulty S.N."/>
            <person name="Strube C."/>
            <person name="Rosa B.A."/>
            <person name="Martin J.C."/>
            <person name="Tyagi R."/>
            <person name="Choi Y.J."/>
            <person name="Wang Q."/>
            <person name="Hallsworth Pepin K."/>
            <person name="Zhang X."/>
            <person name="Ozersky P."/>
            <person name="Wilson R.K."/>
            <person name="Sternberg P.W."/>
            <person name="Gasser R.B."/>
            <person name="Mitreva M."/>
        </authorList>
    </citation>
    <scope>NUCLEOTIDE SEQUENCE [LARGE SCALE GENOMIC DNA]</scope>
    <source>
        <strain evidence="26">HannoverDv2000</strain>
    </source>
</reference>
<keyword evidence="17" id="KW-0408">Iron</keyword>
<dbReference type="PANTHER" id="PTHR11959">
    <property type="entry name" value="4-HYDROXYPHENYLPYRUVATE DIOXYGENASE"/>
    <property type="match status" value="1"/>
</dbReference>
<keyword evidence="26" id="KW-1185">Reference proteome</keyword>
<evidence type="ECO:0000256" key="9">
    <source>
        <dbReference type="ARBA" id="ARBA00018452"/>
    </source>
</evidence>
<reference evidence="25 26" key="1">
    <citation type="submission" date="2013-11" db="EMBL/GenBank/DDBJ databases">
        <title>Draft genome of the bovine lungworm Dictyocaulus viviparus.</title>
        <authorList>
            <person name="Mitreva M."/>
        </authorList>
    </citation>
    <scope>NUCLEOTIDE SEQUENCE [LARGE SCALE GENOMIC DNA]</scope>
    <source>
        <strain evidence="25 26">HannoverDv2000</strain>
    </source>
</reference>
<keyword evidence="16" id="KW-0560">Oxidoreductase</keyword>
<comment type="subunit">
    <text evidence="7">Homodimer.</text>
</comment>
<keyword evidence="11" id="KW-0479">Metal-binding</keyword>
<proteinExistence type="inferred from homology"/>
<evidence type="ECO:0000259" key="24">
    <source>
        <dbReference type="PROSITE" id="PS51819"/>
    </source>
</evidence>
<comment type="similarity">
    <text evidence="6">Belongs to the 4HPPD family.</text>
</comment>
<keyword evidence="13" id="KW-0256">Endoplasmic reticulum</keyword>
<evidence type="ECO:0000256" key="10">
    <source>
        <dbReference type="ARBA" id="ARBA00022490"/>
    </source>
</evidence>
<dbReference type="FunFam" id="3.10.180.10:FF:000022">
    <property type="entry name" value="4-hydroxyphenylpyruvate dioxygenase"/>
    <property type="match status" value="1"/>
</dbReference>
<evidence type="ECO:0000256" key="18">
    <source>
        <dbReference type="ARBA" id="ARBA00023034"/>
    </source>
</evidence>
<evidence type="ECO:0000256" key="16">
    <source>
        <dbReference type="ARBA" id="ARBA00023002"/>
    </source>
</evidence>
<dbReference type="Pfam" id="PF00903">
    <property type="entry name" value="Glyoxalase"/>
    <property type="match status" value="1"/>
</dbReference>
<feature type="domain" description="VOC" evidence="24">
    <location>
        <begin position="1"/>
        <end position="123"/>
    </location>
</feature>
<dbReference type="STRING" id="29172.A0A0D8X5I2"/>
<evidence type="ECO:0000256" key="1">
    <source>
        <dbReference type="ARBA" id="ARBA00001962"/>
    </source>
</evidence>
<dbReference type="EC" id="1.13.11.27" evidence="8"/>
<dbReference type="Gene3D" id="3.10.180.10">
    <property type="entry name" value="2,3-Dihydroxybiphenyl 1,2-Dioxygenase, domain 1"/>
    <property type="match status" value="1"/>
</dbReference>
<keyword evidence="10" id="KW-0963">Cytoplasm</keyword>
<dbReference type="GO" id="GO:0042803">
    <property type="term" value="F:protein homodimerization activity"/>
    <property type="evidence" value="ECO:0007669"/>
    <property type="project" value="UniProtKB-ARBA"/>
</dbReference>
<sequence length="123" mass="13966">MKKIDMHLTYNLFIKFWSVDDSIIHTEYSALRSIVVTNQNETIKLPINEPATGKKAVSQIQEYVDYYGGAGIQHIALNTNNIISSIEALRSRGVEFLAIPKSYYDNLRDRLQHSATKVSSLPH</sequence>
<evidence type="ECO:0000256" key="13">
    <source>
        <dbReference type="ARBA" id="ARBA00022824"/>
    </source>
</evidence>
<evidence type="ECO:0000256" key="21">
    <source>
        <dbReference type="ARBA" id="ARBA00029786"/>
    </source>
</evidence>
<dbReference type="PANTHER" id="PTHR11959:SF1">
    <property type="entry name" value="4-HYDROXYPHENYLPYRUVATE DIOXYGENASE"/>
    <property type="match status" value="1"/>
</dbReference>
<dbReference type="GO" id="GO:0003868">
    <property type="term" value="F:4-hydroxyphenylpyruvate dioxygenase activity"/>
    <property type="evidence" value="ECO:0007669"/>
    <property type="project" value="UniProtKB-EC"/>
</dbReference>
<evidence type="ECO:0000256" key="2">
    <source>
        <dbReference type="ARBA" id="ARBA00004395"/>
    </source>
</evidence>
<dbReference type="PROSITE" id="PS51819">
    <property type="entry name" value="VOC"/>
    <property type="match status" value="1"/>
</dbReference>
<evidence type="ECO:0000256" key="17">
    <source>
        <dbReference type="ARBA" id="ARBA00023004"/>
    </source>
</evidence>
<keyword evidence="19" id="KW-0472">Membrane</keyword>
<dbReference type="InterPro" id="IPR004360">
    <property type="entry name" value="Glyas_Fos-R_dOase_dom"/>
</dbReference>
<evidence type="ECO:0000313" key="26">
    <source>
        <dbReference type="Proteomes" id="UP000053766"/>
    </source>
</evidence>
<comment type="catalytic activity">
    <reaction evidence="23">
        <text>3-(4-hydroxyphenyl)pyruvate + O2 = homogentisate + CO2</text>
        <dbReference type="Rhea" id="RHEA:16189"/>
        <dbReference type="ChEBI" id="CHEBI:15379"/>
        <dbReference type="ChEBI" id="CHEBI:16169"/>
        <dbReference type="ChEBI" id="CHEBI:16526"/>
        <dbReference type="ChEBI" id="CHEBI:36242"/>
        <dbReference type="EC" id="1.13.11.27"/>
    </reaction>
    <physiologicalReaction direction="left-to-right" evidence="23">
        <dbReference type="Rhea" id="RHEA:16190"/>
    </physiologicalReaction>
</comment>
<dbReference type="InterPro" id="IPR029068">
    <property type="entry name" value="Glyas_Bleomycin-R_OHBP_Dase"/>
</dbReference>
<evidence type="ECO:0000256" key="11">
    <source>
        <dbReference type="ARBA" id="ARBA00022723"/>
    </source>
</evidence>
<organism evidence="25 26">
    <name type="scientific">Dictyocaulus viviparus</name>
    <name type="common">Bovine lungworm</name>
    <dbReference type="NCBI Taxonomy" id="29172"/>
    <lineage>
        <taxon>Eukaryota</taxon>
        <taxon>Metazoa</taxon>
        <taxon>Ecdysozoa</taxon>
        <taxon>Nematoda</taxon>
        <taxon>Chromadorea</taxon>
        <taxon>Rhabditida</taxon>
        <taxon>Rhabditina</taxon>
        <taxon>Rhabditomorpha</taxon>
        <taxon>Strongyloidea</taxon>
        <taxon>Metastrongylidae</taxon>
        <taxon>Dictyocaulus</taxon>
    </lineage>
</organism>
<accession>A0A0D8X5I2</accession>
<keyword evidence="20" id="KW-0585">Phenylalanine catabolism</keyword>
<evidence type="ECO:0000256" key="20">
    <source>
        <dbReference type="ARBA" id="ARBA00023232"/>
    </source>
</evidence>
<comment type="cofactor">
    <cofactor evidence="1">
        <name>Fe cation</name>
        <dbReference type="ChEBI" id="CHEBI:24875"/>
    </cofactor>
</comment>
<dbReference type="GO" id="GO:0006572">
    <property type="term" value="P:L-tyrosine catabolic process"/>
    <property type="evidence" value="ECO:0007669"/>
    <property type="project" value="UniProtKB-KW"/>
</dbReference>
<keyword evidence="15" id="KW-0223">Dioxygenase</keyword>
<keyword evidence="18" id="KW-0333">Golgi apparatus</keyword>
<comment type="function">
    <text evidence="22">Catalyzes the conversion of 4-hydroxyphenylpyruvic acid to homogentisic acid, one of the steps in tyrosine catabolism.</text>
</comment>
<evidence type="ECO:0000256" key="12">
    <source>
        <dbReference type="ARBA" id="ARBA00022737"/>
    </source>
</evidence>
<dbReference type="EMBL" id="KN720622">
    <property type="protein sequence ID" value="KJH39785.1"/>
    <property type="molecule type" value="Genomic_DNA"/>
</dbReference>
<evidence type="ECO:0000256" key="6">
    <source>
        <dbReference type="ARBA" id="ARBA00005877"/>
    </source>
</evidence>
<dbReference type="Proteomes" id="UP000053766">
    <property type="component" value="Unassembled WGS sequence"/>
</dbReference>
<evidence type="ECO:0000256" key="14">
    <source>
        <dbReference type="ARBA" id="ARBA00022878"/>
    </source>
</evidence>
<evidence type="ECO:0000256" key="7">
    <source>
        <dbReference type="ARBA" id="ARBA00011738"/>
    </source>
</evidence>
<evidence type="ECO:0000256" key="15">
    <source>
        <dbReference type="ARBA" id="ARBA00022964"/>
    </source>
</evidence>
<dbReference type="GO" id="GO:0006559">
    <property type="term" value="P:L-phenylalanine catabolic process"/>
    <property type="evidence" value="ECO:0007669"/>
    <property type="project" value="UniProtKB-KW"/>
</dbReference>
<evidence type="ECO:0000256" key="8">
    <source>
        <dbReference type="ARBA" id="ARBA00013222"/>
    </source>
</evidence>
<keyword evidence="14" id="KW-0828">Tyrosine catabolism</keyword>
<keyword evidence="12" id="KW-0677">Repeat</keyword>
<comment type="pathway">
    <text evidence="5">Amino-acid degradation; L-phenylalanine degradation; acetoacetate and fumarate from L-phenylalanine: step 3/6.</text>
</comment>